<accession>A0A0E9U9Z0</accession>
<name>A0A0E9U9Z0_ANGAN</name>
<dbReference type="AlphaFoldDB" id="A0A0E9U9Z0"/>
<evidence type="ECO:0000313" key="1">
    <source>
        <dbReference type="EMBL" id="JAH62547.1"/>
    </source>
</evidence>
<proteinExistence type="predicted"/>
<reference evidence="1" key="2">
    <citation type="journal article" date="2015" name="Fish Shellfish Immunol.">
        <title>Early steps in the European eel (Anguilla anguilla)-Vibrio vulnificus interaction in the gills: Role of the RtxA13 toxin.</title>
        <authorList>
            <person name="Callol A."/>
            <person name="Pajuelo D."/>
            <person name="Ebbesson L."/>
            <person name="Teles M."/>
            <person name="MacKenzie S."/>
            <person name="Amaro C."/>
        </authorList>
    </citation>
    <scope>NUCLEOTIDE SEQUENCE</scope>
</reference>
<reference evidence="1" key="1">
    <citation type="submission" date="2014-11" db="EMBL/GenBank/DDBJ databases">
        <authorList>
            <person name="Amaro Gonzalez C."/>
        </authorList>
    </citation>
    <scope>NUCLEOTIDE SEQUENCE</scope>
</reference>
<dbReference type="EMBL" id="GBXM01036140">
    <property type="protein sequence ID" value="JAH72437.1"/>
    <property type="molecule type" value="Transcribed_RNA"/>
</dbReference>
<protein>
    <submittedName>
        <fullName evidence="1">Uncharacterized protein</fullName>
    </submittedName>
</protein>
<dbReference type="EMBL" id="GBXM01046030">
    <property type="protein sequence ID" value="JAH62547.1"/>
    <property type="molecule type" value="Transcribed_RNA"/>
</dbReference>
<sequence length="38" mass="4503">MGELVFTSQVHHIYITRLFKLIVNMNNTKNLNTISQFH</sequence>
<organism evidence="1">
    <name type="scientific">Anguilla anguilla</name>
    <name type="common">European freshwater eel</name>
    <name type="synonym">Muraena anguilla</name>
    <dbReference type="NCBI Taxonomy" id="7936"/>
    <lineage>
        <taxon>Eukaryota</taxon>
        <taxon>Metazoa</taxon>
        <taxon>Chordata</taxon>
        <taxon>Craniata</taxon>
        <taxon>Vertebrata</taxon>
        <taxon>Euteleostomi</taxon>
        <taxon>Actinopterygii</taxon>
        <taxon>Neopterygii</taxon>
        <taxon>Teleostei</taxon>
        <taxon>Anguilliformes</taxon>
        <taxon>Anguillidae</taxon>
        <taxon>Anguilla</taxon>
    </lineage>
</organism>